<evidence type="ECO:0000256" key="7">
    <source>
        <dbReference type="ARBA" id="ARBA00037228"/>
    </source>
</evidence>
<evidence type="ECO:0000256" key="1">
    <source>
        <dbReference type="ARBA" id="ARBA00004613"/>
    </source>
</evidence>
<comment type="similarity">
    <text evidence="2">Belongs to the plant rapid alkalinization factor (RALF) family.</text>
</comment>
<evidence type="ECO:0000256" key="3">
    <source>
        <dbReference type="ARBA" id="ARBA00022525"/>
    </source>
</evidence>
<organism evidence="9 10">
    <name type="scientific">Brassica campestris</name>
    <name type="common">Field mustard</name>
    <dbReference type="NCBI Taxonomy" id="3711"/>
    <lineage>
        <taxon>Eukaryota</taxon>
        <taxon>Viridiplantae</taxon>
        <taxon>Streptophyta</taxon>
        <taxon>Embryophyta</taxon>
        <taxon>Tracheophyta</taxon>
        <taxon>Spermatophyta</taxon>
        <taxon>Magnoliopsida</taxon>
        <taxon>eudicotyledons</taxon>
        <taxon>Gunneridae</taxon>
        <taxon>Pentapetalae</taxon>
        <taxon>rosids</taxon>
        <taxon>malvids</taxon>
        <taxon>Brassicales</taxon>
        <taxon>Brassicaceae</taxon>
        <taxon>Brassiceae</taxon>
        <taxon>Brassica</taxon>
    </lineage>
</organism>
<accession>A0A397YKJ1</accession>
<evidence type="ECO:0000256" key="5">
    <source>
        <dbReference type="ARBA" id="ARBA00022729"/>
    </source>
</evidence>
<evidence type="ECO:0000256" key="8">
    <source>
        <dbReference type="SAM" id="SignalP"/>
    </source>
</evidence>
<dbReference type="InterPro" id="IPR008801">
    <property type="entry name" value="RALF"/>
</dbReference>
<gene>
    <name evidence="9" type="ORF">BRARA_H02223</name>
</gene>
<feature type="signal peptide" evidence="8">
    <location>
        <begin position="1"/>
        <end position="30"/>
    </location>
</feature>
<keyword evidence="3" id="KW-0964">Secreted</keyword>
<protein>
    <submittedName>
        <fullName evidence="9">Uncharacterized protein</fullName>
    </submittedName>
</protein>
<evidence type="ECO:0000256" key="4">
    <source>
        <dbReference type="ARBA" id="ARBA00022702"/>
    </source>
</evidence>
<reference evidence="9 10" key="1">
    <citation type="submission" date="2018-06" db="EMBL/GenBank/DDBJ databases">
        <title>WGS assembly of Brassica rapa FPsc.</title>
        <authorList>
            <person name="Bowman J."/>
            <person name="Kohchi T."/>
            <person name="Yamato K."/>
            <person name="Jenkins J."/>
            <person name="Shu S."/>
            <person name="Ishizaki K."/>
            <person name="Yamaoka S."/>
            <person name="Nishihama R."/>
            <person name="Nakamura Y."/>
            <person name="Berger F."/>
            <person name="Adam C."/>
            <person name="Aki S."/>
            <person name="Althoff F."/>
            <person name="Araki T."/>
            <person name="Arteaga-Vazquez M."/>
            <person name="Balasubrmanian S."/>
            <person name="Bauer D."/>
            <person name="Boehm C."/>
            <person name="Briginshaw L."/>
            <person name="Caballero-Perez J."/>
            <person name="Catarino B."/>
            <person name="Chen F."/>
            <person name="Chiyoda S."/>
            <person name="Chovatia M."/>
            <person name="Davies K."/>
            <person name="Delmans M."/>
            <person name="Demura T."/>
            <person name="Dierschke T."/>
            <person name="Dolan L."/>
            <person name="Dorantes-Acosta A."/>
            <person name="Eklund D."/>
            <person name="Florent S."/>
            <person name="Flores-Sandoval E."/>
            <person name="Fujiyama A."/>
            <person name="Fukuzawa H."/>
            <person name="Galik B."/>
            <person name="Grimanelli D."/>
            <person name="Grimwood J."/>
            <person name="Grossniklaus U."/>
            <person name="Hamada T."/>
            <person name="Haseloff J."/>
            <person name="Hetherington A."/>
            <person name="Higo A."/>
            <person name="Hirakawa Y."/>
            <person name="Hundley H."/>
            <person name="Ikeda Y."/>
            <person name="Inoue K."/>
            <person name="Inoue S."/>
            <person name="Ishida S."/>
            <person name="Jia Q."/>
            <person name="Kakita M."/>
            <person name="Kanazawa T."/>
            <person name="Kawai Y."/>
            <person name="Kawashima T."/>
            <person name="Kennedy M."/>
            <person name="Kinose K."/>
            <person name="Kinoshita T."/>
            <person name="Kohara Y."/>
            <person name="Koide E."/>
            <person name="Komatsu K."/>
            <person name="Kopischke S."/>
            <person name="Kubo M."/>
            <person name="Kyozuka J."/>
            <person name="Lagercrantz U."/>
            <person name="Lin S."/>
            <person name="Lindquist E."/>
            <person name="Lipzen A."/>
            <person name="Lu C."/>
            <person name="Luna E."/>
            <person name="Martienssen R."/>
            <person name="Minamino N."/>
            <person name="Mizutani M."/>
            <person name="Mizutani M."/>
            <person name="Mochizuki N."/>
            <person name="Monte I."/>
            <person name="Mosher R."/>
            <person name="Nagasaki H."/>
            <person name="Nakagami H."/>
            <person name="Naramoto S."/>
            <person name="Nishitani K."/>
            <person name="Ohtani M."/>
            <person name="Okamoto T."/>
            <person name="Okumura M."/>
            <person name="Phillips J."/>
            <person name="Pollak B."/>
            <person name="Reinders A."/>
            <person name="Roevekamp M."/>
            <person name="Sano R."/>
            <person name="Sawa S."/>
            <person name="Schmid M."/>
            <person name="Shirakawa M."/>
            <person name="Solano R."/>
            <person name="Spunde A."/>
            <person name="Suetsugu N."/>
            <person name="Sugano S."/>
            <person name="Sugiyama A."/>
            <person name="Sun R."/>
            <person name="Suzuki Y."/>
            <person name="Takenaka M."/>
            <person name="Takezawa D."/>
            <person name="Tomogane H."/>
            <person name="Tsuzuki M."/>
            <person name="Ueda T."/>
            <person name="Umeda M."/>
            <person name="Ward J."/>
            <person name="Watanabe Y."/>
            <person name="Yazaki K."/>
            <person name="Yokoyama R."/>
            <person name="Yoshitake Y."/>
            <person name="Yotsui I."/>
            <person name="Zachgo S."/>
            <person name="Schmutz J."/>
        </authorList>
    </citation>
    <scope>NUCLEOTIDE SEQUENCE [LARGE SCALE GENOMIC DNA]</scope>
    <source>
        <strain evidence="10">cv. B-3</strain>
    </source>
</reference>
<evidence type="ECO:0000256" key="6">
    <source>
        <dbReference type="ARBA" id="ARBA00023157"/>
    </source>
</evidence>
<sequence length="102" mass="11030">MSNMKETNRSILVVLLVSCVFMSTVKMGAGNYIGYPAIGSGDSPARCNPNYPATCHPPEPANPYTPGCENFERCQRDSHPPALSNKYTTDHVGLLAKKKTIG</sequence>
<evidence type="ECO:0000256" key="2">
    <source>
        <dbReference type="ARBA" id="ARBA00009178"/>
    </source>
</evidence>
<proteinExistence type="inferred from homology"/>
<dbReference type="PANTHER" id="PTHR34270:SF3">
    <property type="entry name" value="PROTEIN RALF-LIKE 16-RELATED"/>
    <property type="match status" value="1"/>
</dbReference>
<comment type="function">
    <text evidence="7">Cell signaling peptide that may regulate plant stress, growth, and development. Mediates a rapid alkalinization of extracellular space by mediating a transient increase in the cytoplasmic Ca(2+) concentration leading to a calcium-dependent signaling events through a cell surface receptor and a concomitant activation of some intracellular mitogen-activated protein kinases.</text>
</comment>
<dbReference type="GO" id="GO:0040008">
    <property type="term" value="P:regulation of growth"/>
    <property type="evidence" value="ECO:0007669"/>
    <property type="project" value="UniProtKB-ARBA"/>
</dbReference>
<keyword evidence="5 8" id="KW-0732">Signal</keyword>
<dbReference type="PANTHER" id="PTHR34270">
    <property type="entry name" value="PROTEIN RALF-LIKE 15-RELATED"/>
    <property type="match status" value="1"/>
</dbReference>
<keyword evidence="4" id="KW-0372">Hormone</keyword>
<comment type="subcellular location">
    <subcellularLocation>
        <location evidence="1">Secreted</location>
    </subcellularLocation>
</comment>
<dbReference type="GO" id="GO:0005576">
    <property type="term" value="C:extracellular region"/>
    <property type="evidence" value="ECO:0007669"/>
    <property type="project" value="UniProtKB-SubCell"/>
</dbReference>
<keyword evidence="6" id="KW-1015">Disulfide bond</keyword>
<name>A0A397YKJ1_BRACM</name>
<dbReference type="EMBL" id="CM010635">
    <property type="protein sequence ID" value="RID51570.1"/>
    <property type="molecule type" value="Genomic_DNA"/>
</dbReference>
<evidence type="ECO:0000313" key="10">
    <source>
        <dbReference type="Proteomes" id="UP000264353"/>
    </source>
</evidence>
<dbReference type="Proteomes" id="UP000264353">
    <property type="component" value="Chromosome A8"/>
</dbReference>
<feature type="chain" id="PRO_5017379683" evidence="8">
    <location>
        <begin position="31"/>
        <end position="102"/>
    </location>
</feature>
<dbReference type="AlphaFoldDB" id="A0A397YKJ1"/>
<evidence type="ECO:0000313" key="9">
    <source>
        <dbReference type="EMBL" id="RID51570.1"/>
    </source>
</evidence>
<dbReference type="GO" id="GO:0005179">
    <property type="term" value="F:hormone activity"/>
    <property type="evidence" value="ECO:0007669"/>
    <property type="project" value="UniProtKB-KW"/>
</dbReference>
<dbReference type="Pfam" id="PF05498">
    <property type="entry name" value="RALF"/>
    <property type="match status" value="1"/>
</dbReference>